<dbReference type="PANTHER" id="PTHR32120">
    <property type="entry name" value="SMALL RIBOSOMAL SUBUNIT BIOGENESIS GTPASE RSGA"/>
    <property type="match status" value="1"/>
</dbReference>
<proteinExistence type="inferred from homology"/>
<dbReference type="InterPro" id="IPR004881">
    <property type="entry name" value="Ribosome_biogen_GTPase_RsgA"/>
</dbReference>
<feature type="binding site" evidence="3">
    <location>
        <position position="303"/>
    </location>
    <ligand>
        <name>Zn(2+)</name>
        <dbReference type="ChEBI" id="CHEBI:29105"/>
    </ligand>
</feature>
<evidence type="ECO:0000259" key="4">
    <source>
        <dbReference type="PROSITE" id="PS50936"/>
    </source>
</evidence>
<dbReference type="PROSITE" id="PS51721">
    <property type="entry name" value="G_CP"/>
    <property type="match status" value="1"/>
</dbReference>
<dbReference type="InterPro" id="IPR030378">
    <property type="entry name" value="G_CP_dom"/>
</dbReference>
<comment type="subcellular location">
    <subcellularLocation>
        <location evidence="3">Cytoplasm</location>
    </subcellularLocation>
</comment>
<feature type="binding site" evidence="3">
    <location>
        <begin position="162"/>
        <end position="165"/>
    </location>
    <ligand>
        <name>GTP</name>
        <dbReference type="ChEBI" id="CHEBI:37565"/>
    </ligand>
</feature>
<dbReference type="NCBIfam" id="NF008931">
    <property type="entry name" value="PRK12288.1"/>
    <property type="match status" value="1"/>
</dbReference>
<dbReference type="Gene3D" id="1.10.40.50">
    <property type="entry name" value="Probable gtpase engc, domain 3"/>
    <property type="match status" value="1"/>
</dbReference>
<dbReference type="GO" id="GO:0003924">
    <property type="term" value="F:GTPase activity"/>
    <property type="evidence" value="ECO:0007669"/>
    <property type="project" value="UniProtKB-UniRule"/>
</dbReference>
<keyword evidence="3" id="KW-0699">rRNA-binding</keyword>
<dbReference type="AlphaFoldDB" id="A0A2S5KHY5"/>
<feature type="binding site" evidence="3">
    <location>
        <position position="298"/>
    </location>
    <ligand>
        <name>Zn(2+)</name>
        <dbReference type="ChEBI" id="CHEBI:29105"/>
    </ligand>
</feature>
<comment type="caution">
    <text evidence="6">The sequence shown here is derived from an EMBL/GenBank/DDBJ whole genome shotgun (WGS) entry which is preliminary data.</text>
</comment>
<dbReference type="SUPFAM" id="SSF52540">
    <property type="entry name" value="P-loop containing nucleoside triphosphate hydrolases"/>
    <property type="match status" value="1"/>
</dbReference>
<evidence type="ECO:0000313" key="6">
    <source>
        <dbReference type="EMBL" id="PPC74424.1"/>
    </source>
</evidence>
<name>A0A2S5KHY5_9PROT</name>
<dbReference type="Pfam" id="PF03193">
    <property type="entry name" value="RsgA_GTPase"/>
    <property type="match status" value="1"/>
</dbReference>
<feature type="binding site" evidence="3">
    <location>
        <position position="305"/>
    </location>
    <ligand>
        <name>Zn(2+)</name>
        <dbReference type="ChEBI" id="CHEBI:29105"/>
    </ligand>
</feature>
<dbReference type="PROSITE" id="PS50936">
    <property type="entry name" value="ENGC_GTPASE"/>
    <property type="match status" value="1"/>
</dbReference>
<dbReference type="OrthoDB" id="9809485at2"/>
<dbReference type="GO" id="GO:0042274">
    <property type="term" value="P:ribosomal small subunit biogenesis"/>
    <property type="evidence" value="ECO:0007669"/>
    <property type="project" value="UniProtKB-UniRule"/>
</dbReference>
<gene>
    <name evidence="3" type="primary">rsgA</name>
    <name evidence="6" type="ORF">C4K68_26175</name>
</gene>
<dbReference type="InterPro" id="IPR012340">
    <property type="entry name" value="NA-bd_OB-fold"/>
</dbReference>
<comment type="cofactor">
    <cofactor evidence="3">
        <name>Zn(2+)</name>
        <dbReference type="ChEBI" id="CHEBI:29105"/>
    </cofactor>
    <text evidence="3">Binds 1 zinc ion per subunit.</text>
</comment>
<keyword evidence="1 3" id="KW-0547">Nucleotide-binding</keyword>
<feature type="domain" description="CP-type G" evidence="5">
    <location>
        <begin position="115"/>
        <end position="274"/>
    </location>
</feature>
<keyword evidence="2 3" id="KW-0342">GTP-binding</keyword>
<sequence length="348" mass="39014">MSKRNLTRRQSWRIKKIQDERVQRAHQHEERFSAQLNAGELGPEIRGRVIAHYGRQVDVEAVDGELQGQQMRCYLRANLEPLVTGDDVIWRPGPDEGVVVANMPRSSVLKRPTPHGELKAVAANIDLIIITIAPEPTPYANLIDRYLVAAELSDIRPILLLNKTDLISDSNRSALETLLQRYEQIGYQVMRASTKADHGLDLLIDSLKGHISVFVGQSGVGKSSLINKLLPGVDLRVGALSEGTRKGTHTTTTARLFHFPSGGDLIDSPGIREFALWHLSPDELLEGFVEFRPFLGHCRFRDCRHDREPGCALRKALEEGAISQPRMLSYQQILNSLDEEAQLRLETE</sequence>
<comment type="subunit">
    <text evidence="3">Monomer. Associates with 30S ribosomal subunit, binds 16S rRNA.</text>
</comment>
<keyword evidence="3" id="KW-0378">Hydrolase</keyword>
<dbReference type="Gene3D" id="3.40.50.300">
    <property type="entry name" value="P-loop containing nucleotide triphosphate hydrolases"/>
    <property type="match status" value="1"/>
</dbReference>
<keyword evidence="3" id="KW-0963">Cytoplasm</keyword>
<evidence type="ECO:0000313" key="7">
    <source>
        <dbReference type="Proteomes" id="UP000238196"/>
    </source>
</evidence>
<keyword evidence="3" id="KW-0862">Zinc</keyword>
<reference evidence="6 7" key="1">
    <citation type="submission" date="2018-02" db="EMBL/GenBank/DDBJ databases">
        <title>novel marine gammaproteobacteria from coastal saline agro ecosystem.</title>
        <authorList>
            <person name="Krishnan R."/>
            <person name="Ramesh Kumar N."/>
        </authorList>
    </citation>
    <scope>NUCLEOTIDE SEQUENCE [LARGE SCALE GENOMIC DNA]</scope>
    <source>
        <strain evidence="6 7">228</strain>
    </source>
</reference>
<organism evidence="6 7">
    <name type="scientific">Proteobacteria bacterium 228</name>
    <dbReference type="NCBI Taxonomy" id="2083153"/>
    <lineage>
        <taxon>Bacteria</taxon>
        <taxon>Pseudomonadati</taxon>
        <taxon>Pseudomonadota</taxon>
    </lineage>
</organism>
<dbReference type="GO" id="GO:0005525">
    <property type="term" value="F:GTP binding"/>
    <property type="evidence" value="ECO:0007669"/>
    <property type="project" value="UniProtKB-UniRule"/>
</dbReference>
<dbReference type="NCBIfam" id="TIGR00157">
    <property type="entry name" value="ribosome small subunit-dependent GTPase A"/>
    <property type="match status" value="1"/>
</dbReference>
<dbReference type="Proteomes" id="UP000238196">
    <property type="component" value="Unassembled WGS sequence"/>
</dbReference>
<evidence type="ECO:0000256" key="2">
    <source>
        <dbReference type="ARBA" id="ARBA00023134"/>
    </source>
</evidence>
<dbReference type="InterPro" id="IPR010914">
    <property type="entry name" value="RsgA_GTPase_dom"/>
</dbReference>
<comment type="similarity">
    <text evidence="3">Belongs to the TRAFAC class YlqF/YawG GTPase family. RsgA subfamily.</text>
</comment>
<comment type="function">
    <text evidence="3">One of several proteins that assist in the late maturation steps of the functional core of the 30S ribosomal subunit. Helps release RbfA from mature subunits. May play a role in the assembly of ribosomal proteins into the subunit. Circularly permuted GTPase that catalyzes slow GTP hydrolysis, GTPase activity is stimulated by the 30S ribosomal subunit.</text>
</comment>
<dbReference type="PANTHER" id="PTHR32120:SF11">
    <property type="entry name" value="SMALL RIBOSOMAL SUBUNIT BIOGENESIS GTPASE RSGA 1, MITOCHONDRIAL-RELATED"/>
    <property type="match status" value="1"/>
</dbReference>
<dbReference type="GO" id="GO:0005737">
    <property type="term" value="C:cytoplasm"/>
    <property type="evidence" value="ECO:0007669"/>
    <property type="project" value="UniProtKB-SubCell"/>
</dbReference>
<feature type="domain" description="EngC GTPase" evidence="4">
    <location>
        <begin position="123"/>
        <end position="272"/>
    </location>
</feature>
<evidence type="ECO:0000256" key="3">
    <source>
        <dbReference type="HAMAP-Rule" id="MF_01820"/>
    </source>
</evidence>
<keyword evidence="3" id="KW-0690">Ribosome biogenesis</keyword>
<dbReference type="GO" id="GO:0046872">
    <property type="term" value="F:metal ion binding"/>
    <property type="evidence" value="ECO:0007669"/>
    <property type="project" value="UniProtKB-KW"/>
</dbReference>
<dbReference type="HAMAP" id="MF_01820">
    <property type="entry name" value="GTPase_RsgA"/>
    <property type="match status" value="1"/>
</dbReference>
<keyword evidence="3" id="KW-0479">Metal-binding</keyword>
<dbReference type="Gene3D" id="2.40.50.140">
    <property type="entry name" value="Nucleic acid-binding proteins"/>
    <property type="match status" value="1"/>
</dbReference>
<feature type="binding site" evidence="3">
    <location>
        <begin position="216"/>
        <end position="224"/>
    </location>
    <ligand>
        <name>GTP</name>
        <dbReference type="ChEBI" id="CHEBI:37565"/>
    </ligand>
</feature>
<dbReference type="EMBL" id="PRLP01000148">
    <property type="protein sequence ID" value="PPC74424.1"/>
    <property type="molecule type" value="Genomic_DNA"/>
</dbReference>
<evidence type="ECO:0000259" key="5">
    <source>
        <dbReference type="PROSITE" id="PS51721"/>
    </source>
</evidence>
<evidence type="ECO:0000256" key="1">
    <source>
        <dbReference type="ARBA" id="ARBA00022741"/>
    </source>
</evidence>
<dbReference type="EC" id="3.6.1.-" evidence="3"/>
<accession>A0A2S5KHY5</accession>
<dbReference type="CDD" id="cd01854">
    <property type="entry name" value="YjeQ_EngC"/>
    <property type="match status" value="1"/>
</dbReference>
<keyword evidence="3" id="KW-0694">RNA-binding</keyword>
<dbReference type="InterPro" id="IPR027417">
    <property type="entry name" value="P-loop_NTPase"/>
</dbReference>
<protein>
    <recommendedName>
        <fullName evidence="3">Small ribosomal subunit biogenesis GTPase RsgA</fullName>
        <ecNumber evidence="3">3.6.1.-</ecNumber>
    </recommendedName>
</protein>
<dbReference type="GO" id="GO:0019843">
    <property type="term" value="F:rRNA binding"/>
    <property type="evidence" value="ECO:0007669"/>
    <property type="project" value="UniProtKB-KW"/>
</dbReference>
<feature type="binding site" evidence="3">
    <location>
        <position position="311"/>
    </location>
    <ligand>
        <name>Zn(2+)</name>
        <dbReference type="ChEBI" id="CHEBI:29105"/>
    </ligand>
</feature>